<accession>A0A4Y3R3Y4</accession>
<name>A0A4Y3R3Y4_STRCI</name>
<keyword evidence="2" id="KW-1185">Reference proteome</keyword>
<reference evidence="1 2" key="1">
    <citation type="submission" date="2019-06" db="EMBL/GenBank/DDBJ databases">
        <title>Whole genome shotgun sequence of Streptomyces cacaoi subsp. cacaoi NBRC 12748.</title>
        <authorList>
            <person name="Hosoyama A."/>
            <person name="Uohara A."/>
            <person name="Ohji S."/>
            <person name="Ichikawa N."/>
        </authorList>
    </citation>
    <scope>NUCLEOTIDE SEQUENCE [LARGE SCALE GENOMIC DNA]</scope>
    <source>
        <strain evidence="1 2">NBRC 12748</strain>
    </source>
</reference>
<evidence type="ECO:0000313" key="1">
    <source>
        <dbReference type="EMBL" id="GEB51448.1"/>
    </source>
</evidence>
<organism evidence="1 2">
    <name type="scientific">Streptomyces cacaoi</name>
    <dbReference type="NCBI Taxonomy" id="1898"/>
    <lineage>
        <taxon>Bacteria</taxon>
        <taxon>Bacillati</taxon>
        <taxon>Actinomycetota</taxon>
        <taxon>Actinomycetes</taxon>
        <taxon>Kitasatosporales</taxon>
        <taxon>Streptomycetaceae</taxon>
        <taxon>Streptomyces</taxon>
    </lineage>
</organism>
<comment type="caution">
    <text evidence="1">The sequence shown here is derived from an EMBL/GenBank/DDBJ whole genome shotgun (WGS) entry which is preliminary data.</text>
</comment>
<proteinExistence type="predicted"/>
<protein>
    <submittedName>
        <fullName evidence="1">Uncharacterized protein</fullName>
    </submittedName>
</protein>
<evidence type="ECO:0000313" key="2">
    <source>
        <dbReference type="Proteomes" id="UP000319210"/>
    </source>
</evidence>
<dbReference type="Proteomes" id="UP000319210">
    <property type="component" value="Unassembled WGS sequence"/>
</dbReference>
<gene>
    <name evidence="1" type="ORF">SCA03_39990</name>
</gene>
<dbReference type="AlphaFoldDB" id="A0A4Y3R3Y4"/>
<dbReference type="EMBL" id="BJMM01000020">
    <property type="protein sequence ID" value="GEB51448.1"/>
    <property type="molecule type" value="Genomic_DNA"/>
</dbReference>
<sequence length="68" mass="7376">MGTCAQRGFVGPKLTNPDEYALAWELCRFDPDAWAVRATYAPGGTGPYPPMGRALLRGVQAGLRRLLP</sequence>